<accession>A0AAU8FBY4</accession>
<name>A0AAU8FBY4_9BACT</name>
<proteinExistence type="predicted"/>
<dbReference type="EMBL" id="CP159289">
    <property type="protein sequence ID" value="XCH22037.1"/>
    <property type="molecule type" value="Genomic_DNA"/>
</dbReference>
<dbReference type="Pfam" id="PF09907">
    <property type="entry name" value="HigB_toxin"/>
    <property type="match status" value="1"/>
</dbReference>
<protein>
    <submittedName>
        <fullName evidence="1">Type II toxin-antitoxin system HigB family toxin</fullName>
    </submittedName>
</protein>
<sequence length="74" mass="8616">MLSRKRVVFNIHGNLYRLIVGIEYRSKSRRCFLFSVTGRAKSEILSGKRKLSLSTIRRLNEKLHIPAVILIQAY</sequence>
<dbReference type="RefSeq" id="WP_353717370.1">
    <property type="nucleotide sequence ID" value="NZ_CP159289.1"/>
</dbReference>
<organism evidence="1">
    <name type="scientific">Dyadobacter sp. 676</name>
    <dbReference type="NCBI Taxonomy" id="3088362"/>
    <lineage>
        <taxon>Bacteria</taxon>
        <taxon>Pseudomonadati</taxon>
        <taxon>Bacteroidota</taxon>
        <taxon>Cytophagia</taxon>
        <taxon>Cytophagales</taxon>
        <taxon>Spirosomataceae</taxon>
        <taxon>Dyadobacter</taxon>
    </lineage>
</organism>
<evidence type="ECO:0000313" key="1">
    <source>
        <dbReference type="EMBL" id="XCH22037.1"/>
    </source>
</evidence>
<reference evidence="1" key="1">
    <citation type="submission" date="2024-06" db="EMBL/GenBank/DDBJ databases">
        <title>Sequencing and assembly of the genome of Dyadobacter sp. strain 676, a symbiont of Cyamopsis tetragonoloba.</title>
        <authorList>
            <person name="Guro P."/>
            <person name="Sazanova A."/>
            <person name="Kuznetsova I."/>
            <person name="Belimov A."/>
            <person name="Safronova V."/>
        </authorList>
    </citation>
    <scope>NUCLEOTIDE SEQUENCE</scope>
    <source>
        <strain evidence="1">676</strain>
    </source>
</reference>
<dbReference type="GO" id="GO:0004519">
    <property type="term" value="F:endonuclease activity"/>
    <property type="evidence" value="ECO:0007669"/>
    <property type="project" value="InterPro"/>
</dbReference>
<dbReference type="GO" id="GO:0003723">
    <property type="term" value="F:RNA binding"/>
    <property type="evidence" value="ECO:0007669"/>
    <property type="project" value="InterPro"/>
</dbReference>
<dbReference type="InterPro" id="IPR018669">
    <property type="entry name" value="Toxin_HigB"/>
</dbReference>
<dbReference type="AlphaFoldDB" id="A0AAU8FBY4"/>
<dbReference type="GO" id="GO:0110001">
    <property type="term" value="C:toxin-antitoxin complex"/>
    <property type="evidence" value="ECO:0007669"/>
    <property type="project" value="InterPro"/>
</dbReference>
<gene>
    <name evidence="1" type="ORF">ABV298_16900</name>
</gene>